<dbReference type="OrthoDB" id="5181787at2"/>
<feature type="compositionally biased region" description="Basic and acidic residues" evidence="1">
    <location>
        <begin position="38"/>
        <end position="47"/>
    </location>
</feature>
<evidence type="ECO:0000256" key="2">
    <source>
        <dbReference type="SAM" id="Phobius"/>
    </source>
</evidence>
<keyword evidence="2" id="KW-1133">Transmembrane helix</keyword>
<feature type="transmembrane region" description="Helical" evidence="2">
    <location>
        <begin position="108"/>
        <end position="130"/>
    </location>
</feature>
<evidence type="ECO:0000256" key="1">
    <source>
        <dbReference type="SAM" id="MobiDB-lite"/>
    </source>
</evidence>
<proteinExistence type="predicted"/>
<comment type="caution">
    <text evidence="3">The sequence shown here is derived from an EMBL/GenBank/DDBJ whole genome shotgun (WGS) entry which is preliminary data.</text>
</comment>
<name>A0A2T0LLJ5_9PSEU</name>
<feature type="region of interest" description="Disordered" evidence="1">
    <location>
        <begin position="67"/>
        <end position="95"/>
    </location>
</feature>
<dbReference type="EMBL" id="PVNH01000013">
    <property type="protein sequence ID" value="PRX43909.1"/>
    <property type="molecule type" value="Genomic_DNA"/>
</dbReference>
<evidence type="ECO:0000313" key="4">
    <source>
        <dbReference type="Proteomes" id="UP000238362"/>
    </source>
</evidence>
<sequence>MGHVVEQRPDGEPGPERRPDGATPGSEVEPARQAAPEQRAEPERFDAEQFRQFQQFQQFQEFLRYQEAQQGGSTPRYPPAAAPPQQLDPAPPGRPKAPRWLRWLGKKVLGWLVFLALLALALILAAKYIINMVTGGDDPERPAAEMGGGTYRTNKILSTEPYEAVRKVYAQIAYGRPDLACGYFDNERGIQQRFAVNTGYADCREAVLGLHEQVAHVNDYAESIYPRTYDPDATTIRIDSCDFPIEGGPALGTFVVTKQDFEGQWLITGHEKGPRTCPAPPASTGPTR</sequence>
<keyword evidence="4" id="KW-1185">Reference proteome</keyword>
<feature type="region of interest" description="Disordered" evidence="1">
    <location>
        <begin position="1"/>
        <end position="47"/>
    </location>
</feature>
<dbReference type="RefSeq" id="WP_106181856.1">
    <property type="nucleotide sequence ID" value="NZ_PVNH01000013.1"/>
</dbReference>
<organism evidence="3 4">
    <name type="scientific">Prauserella shujinwangii</name>
    <dbReference type="NCBI Taxonomy" id="1453103"/>
    <lineage>
        <taxon>Bacteria</taxon>
        <taxon>Bacillati</taxon>
        <taxon>Actinomycetota</taxon>
        <taxon>Actinomycetes</taxon>
        <taxon>Pseudonocardiales</taxon>
        <taxon>Pseudonocardiaceae</taxon>
        <taxon>Prauserella</taxon>
    </lineage>
</organism>
<dbReference type="AlphaFoldDB" id="A0A2T0LLJ5"/>
<reference evidence="3 4" key="1">
    <citation type="submission" date="2018-03" db="EMBL/GenBank/DDBJ databases">
        <title>Genomic Encyclopedia of Type Strains, Phase III (KMG-III): the genomes of soil and plant-associated and newly described type strains.</title>
        <authorList>
            <person name="Whitman W."/>
        </authorList>
    </citation>
    <scope>NUCLEOTIDE SEQUENCE [LARGE SCALE GENOMIC DNA]</scope>
    <source>
        <strain evidence="3 4">CGMCC 4.7125</strain>
    </source>
</reference>
<dbReference type="Proteomes" id="UP000238362">
    <property type="component" value="Unassembled WGS sequence"/>
</dbReference>
<keyword evidence="2" id="KW-0472">Membrane</keyword>
<feature type="compositionally biased region" description="Basic and acidic residues" evidence="1">
    <location>
        <begin position="1"/>
        <end position="20"/>
    </location>
</feature>
<accession>A0A2T0LLJ5</accession>
<evidence type="ECO:0000313" key="3">
    <source>
        <dbReference type="EMBL" id="PRX43909.1"/>
    </source>
</evidence>
<gene>
    <name evidence="3" type="ORF">B0I33_11375</name>
</gene>
<keyword evidence="2" id="KW-0812">Transmembrane</keyword>
<protein>
    <submittedName>
        <fullName evidence="3">Uncharacterized protein</fullName>
    </submittedName>
</protein>